<protein>
    <submittedName>
        <fullName evidence="1">Uncharacterized protein</fullName>
    </submittedName>
</protein>
<name>A0A4Y2BF06_ARAVE</name>
<dbReference type="EMBL" id="BGPR01159593">
    <property type="protein sequence ID" value="GBL90810.1"/>
    <property type="molecule type" value="Genomic_DNA"/>
</dbReference>
<evidence type="ECO:0000313" key="2">
    <source>
        <dbReference type="Proteomes" id="UP000499080"/>
    </source>
</evidence>
<dbReference type="AlphaFoldDB" id="A0A4Y2BF06"/>
<accession>A0A4Y2BF06</accession>
<comment type="caution">
    <text evidence="1">The sequence shown here is derived from an EMBL/GenBank/DDBJ whole genome shotgun (WGS) entry which is preliminary data.</text>
</comment>
<keyword evidence="2" id="KW-1185">Reference proteome</keyword>
<proteinExistence type="predicted"/>
<evidence type="ECO:0000313" key="1">
    <source>
        <dbReference type="EMBL" id="GBL90810.1"/>
    </source>
</evidence>
<feature type="non-terminal residue" evidence="1">
    <location>
        <position position="1"/>
    </location>
</feature>
<sequence length="76" mass="8538">PGLLRGHDGLVVRFQLRGSRVLVSKPDSIEDRHVCETGAHQIQRRVPSVLLLVWNVGGRCHLHHLTAITNYEVVPK</sequence>
<organism evidence="1 2">
    <name type="scientific">Araneus ventricosus</name>
    <name type="common">Orbweaver spider</name>
    <name type="synonym">Epeira ventricosa</name>
    <dbReference type="NCBI Taxonomy" id="182803"/>
    <lineage>
        <taxon>Eukaryota</taxon>
        <taxon>Metazoa</taxon>
        <taxon>Ecdysozoa</taxon>
        <taxon>Arthropoda</taxon>
        <taxon>Chelicerata</taxon>
        <taxon>Arachnida</taxon>
        <taxon>Araneae</taxon>
        <taxon>Araneomorphae</taxon>
        <taxon>Entelegynae</taxon>
        <taxon>Araneoidea</taxon>
        <taxon>Araneidae</taxon>
        <taxon>Araneus</taxon>
    </lineage>
</organism>
<reference evidence="1 2" key="1">
    <citation type="journal article" date="2019" name="Sci. Rep.">
        <title>Orb-weaving spider Araneus ventricosus genome elucidates the spidroin gene catalogue.</title>
        <authorList>
            <person name="Kono N."/>
            <person name="Nakamura H."/>
            <person name="Ohtoshi R."/>
            <person name="Moran D.A.P."/>
            <person name="Shinohara A."/>
            <person name="Yoshida Y."/>
            <person name="Fujiwara M."/>
            <person name="Mori M."/>
            <person name="Tomita M."/>
            <person name="Arakawa K."/>
        </authorList>
    </citation>
    <scope>NUCLEOTIDE SEQUENCE [LARGE SCALE GENOMIC DNA]</scope>
</reference>
<dbReference type="Proteomes" id="UP000499080">
    <property type="component" value="Unassembled WGS sequence"/>
</dbReference>
<gene>
    <name evidence="1" type="ORF">AVEN_21256_1</name>
</gene>